<evidence type="ECO:0000313" key="2">
    <source>
        <dbReference type="Proteomes" id="UP001187346"/>
    </source>
</evidence>
<sequence length="227" mass="24797">MDTSTEDPVDLTMTAEVYGVLREHAWIGQVGADHDLDADLFGPAVKRAAAYGWSSTRFSAGAELGGQRWGHADAGGDWSQDGRVRQLAWLTVYPATDLREQHLPVLPLTRVMVDSLGRVGELAFTGLTVRVPVRLAPDTRFDLRELVVQRGHGQLRAEHVEHVEHRAGARDRTAFVCALPEWTPDAAAWLAEVFIDALRAVGVRDTAEIALVRNSRTPPHTAGVTAP</sequence>
<accession>A0ABU4FD40</accession>
<proteinExistence type="predicted"/>
<reference evidence="1 2" key="1">
    <citation type="submission" date="2023-10" db="EMBL/GenBank/DDBJ databases">
        <title>Characterization of rhizosphere-enriched actinobacteria from wheat plants lab-grown on chernevaya soil.</title>
        <authorList>
            <person name="Tikhonova E.N."/>
            <person name="Konopkin A."/>
            <person name="Kravchenko I.K."/>
        </authorList>
    </citation>
    <scope>NUCLEOTIDE SEQUENCE [LARGE SCALE GENOMIC DNA]</scope>
    <source>
        <strain evidence="1 2">RR29</strain>
    </source>
</reference>
<comment type="caution">
    <text evidence="1">The sequence shown here is derived from an EMBL/GenBank/DDBJ whole genome shotgun (WGS) entry which is preliminary data.</text>
</comment>
<organism evidence="1 2">
    <name type="scientific">Streptomyces prunicolor</name>
    <dbReference type="NCBI Taxonomy" id="67348"/>
    <lineage>
        <taxon>Bacteria</taxon>
        <taxon>Bacillati</taxon>
        <taxon>Actinomycetota</taxon>
        <taxon>Actinomycetes</taxon>
        <taxon>Kitasatosporales</taxon>
        <taxon>Streptomycetaceae</taxon>
        <taxon>Streptomyces</taxon>
    </lineage>
</organism>
<dbReference type="RefSeq" id="WP_317772751.1">
    <property type="nucleotide sequence ID" value="NZ_JAWMAJ010000068.1"/>
</dbReference>
<evidence type="ECO:0000313" key="1">
    <source>
        <dbReference type="EMBL" id="MDV7218514.1"/>
    </source>
</evidence>
<dbReference type="EMBL" id="JAWMAJ010000068">
    <property type="protein sequence ID" value="MDV7218514.1"/>
    <property type="molecule type" value="Genomic_DNA"/>
</dbReference>
<name>A0ABU4FD40_9ACTN</name>
<dbReference type="Proteomes" id="UP001187346">
    <property type="component" value="Unassembled WGS sequence"/>
</dbReference>
<gene>
    <name evidence="1" type="ORF">R5A26_21440</name>
</gene>
<keyword evidence="2" id="KW-1185">Reference proteome</keyword>
<protein>
    <submittedName>
        <fullName evidence="1">Uncharacterized protein</fullName>
    </submittedName>
</protein>